<dbReference type="Proteomes" id="UP000886785">
    <property type="component" value="Unassembled WGS sequence"/>
</dbReference>
<dbReference type="AlphaFoldDB" id="A0A9D1J1E5"/>
<dbReference type="EMBL" id="DVHF01000064">
    <property type="protein sequence ID" value="HIR57115.1"/>
    <property type="molecule type" value="Genomic_DNA"/>
</dbReference>
<reference evidence="1" key="1">
    <citation type="submission" date="2020-10" db="EMBL/GenBank/DDBJ databases">
        <authorList>
            <person name="Gilroy R."/>
        </authorList>
    </citation>
    <scope>NUCLEOTIDE SEQUENCE</scope>
    <source>
        <strain evidence="1">ChiSjej1B19-7085</strain>
    </source>
</reference>
<evidence type="ECO:0000313" key="1">
    <source>
        <dbReference type="EMBL" id="HIR57115.1"/>
    </source>
</evidence>
<sequence>MGDKISHDYAYYRQAILDSDPDMIGYIINLAASEKNLTFRQFCELAKLAEWEKKFKEGSKR</sequence>
<evidence type="ECO:0000313" key="2">
    <source>
        <dbReference type="Proteomes" id="UP000886785"/>
    </source>
</evidence>
<proteinExistence type="predicted"/>
<accession>A0A9D1J1E5</accession>
<comment type="caution">
    <text evidence="1">The sequence shown here is derived from an EMBL/GenBank/DDBJ whole genome shotgun (WGS) entry which is preliminary data.</text>
</comment>
<protein>
    <submittedName>
        <fullName evidence="1">Uncharacterized protein</fullName>
    </submittedName>
</protein>
<name>A0A9D1J1E5_9FIRM</name>
<reference evidence="1" key="2">
    <citation type="journal article" date="2021" name="PeerJ">
        <title>Extensive microbial diversity within the chicken gut microbiome revealed by metagenomics and culture.</title>
        <authorList>
            <person name="Gilroy R."/>
            <person name="Ravi A."/>
            <person name="Getino M."/>
            <person name="Pursley I."/>
            <person name="Horton D.L."/>
            <person name="Alikhan N.F."/>
            <person name="Baker D."/>
            <person name="Gharbi K."/>
            <person name="Hall N."/>
            <person name="Watson M."/>
            <person name="Adriaenssens E.M."/>
            <person name="Foster-Nyarko E."/>
            <person name="Jarju S."/>
            <person name="Secka A."/>
            <person name="Antonio M."/>
            <person name="Oren A."/>
            <person name="Chaudhuri R.R."/>
            <person name="La Ragione R."/>
            <person name="Hildebrand F."/>
            <person name="Pallen M.J."/>
        </authorList>
    </citation>
    <scope>NUCLEOTIDE SEQUENCE</scope>
    <source>
        <strain evidence="1">ChiSjej1B19-7085</strain>
    </source>
</reference>
<gene>
    <name evidence="1" type="ORF">IAA54_05550</name>
</gene>
<organism evidence="1 2">
    <name type="scientific">Candidatus Gallacutalibacter pullicola</name>
    <dbReference type="NCBI Taxonomy" id="2840830"/>
    <lineage>
        <taxon>Bacteria</taxon>
        <taxon>Bacillati</taxon>
        <taxon>Bacillota</taxon>
        <taxon>Clostridia</taxon>
        <taxon>Eubacteriales</taxon>
        <taxon>Candidatus Gallacutalibacter</taxon>
    </lineage>
</organism>